<sequence length="309" mass="33728">MTLIDTRAQSDFRAHPKLVGSSSPQDRLEDHAPSAPVPQSLVLAPPEPVIPGLAGRVRFDPLAPLVAILPLIALTGTSLSWHPAALILVLVAPMLLVAQARRGSLSLLFLLLFIVLLTLGCASAPPSVNLHDDASLFTAWPWFSPEHWNSAFNVSARIGAILALILLAGLLSDPSDTIRAFVVHLRMPSRIGQAGIAALGFTSLLRREHRAIREAHLLRGSSFDLPILETGLRWLRSAPALIAGAIRHAERVSMSMDARAFGAYPRRTERSDFSWRRRDTLLLICAFTATVVLVRFMWDSGFVLTPTRS</sequence>
<dbReference type="AlphaFoldDB" id="N6X2Q5"/>
<evidence type="ECO:0000313" key="8">
    <source>
        <dbReference type="Proteomes" id="UP000013015"/>
    </source>
</evidence>
<proteinExistence type="predicted"/>
<feature type="transmembrane region" description="Helical" evidence="6">
    <location>
        <begin position="280"/>
        <end position="298"/>
    </location>
</feature>
<dbReference type="RefSeq" id="WP_005964212.1">
    <property type="nucleotide sequence ID" value="NZ_CP040505.1"/>
</dbReference>
<evidence type="ECO:0000256" key="1">
    <source>
        <dbReference type="ARBA" id="ARBA00004141"/>
    </source>
</evidence>
<organism evidence="7 8">
    <name type="scientific">Schaalia cardiffensis F0333</name>
    <dbReference type="NCBI Taxonomy" id="888050"/>
    <lineage>
        <taxon>Bacteria</taxon>
        <taxon>Bacillati</taxon>
        <taxon>Actinomycetota</taxon>
        <taxon>Actinomycetes</taxon>
        <taxon>Actinomycetales</taxon>
        <taxon>Actinomycetaceae</taxon>
        <taxon>Schaalia</taxon>
    </lineage>
</organism>
<dbReference type="STRING" id="888050.HMPREF9004_1617"/>
<reference evidence="7 8" key="1">
    <citation type="submission" date="2013-03" db="EMBL/GenBank/DDBJ databases">
        <title>Reference genome for the Human Microbiome Project.</title>
        <authorList>
            <person name="Aqrawi P."/>
            <person name="Ayvaz T."/>
            <person name="Bess C."/>
            <person name="Blankenburg K."/>
            <person name="Coyle M."/>
            <person name="Deng J."/>
            <person name="Forbes L."/>
            <person name="Fowler G."/>
            <person name="Francisco L."/>
            <person name="Fu Q."/>
            <person name="Gibbs R."/>
            <person name="Gross S."/>
            <person name="Gubbala S."/>
            <person name="Hale W."/>
            <person name="Hemphill L."/>
            <person name="Highlander S."/>
            <person name="Hirani K."/>
            <person name="Jackson L."/>
            <person name="Jakkamsetti A."/>
            <person name="Javaid M."/>
            <person name="Jayaseelan J.C."/>
            <person name="Jiang H."/>
            <person name="Joshi V."/>
            <person name="Korchina V."/>
            <person name="Kovar C."/>
            <person name="Lara F."/>
            <person name="Lee S."/>
            <person name="Liu Y."/>
            <person name="Mata R."/>
            <person name="Mathew T."/>
            <person name="Munidasa M."/>
            <person name="Muzny D."/>
            <person name="Nazareth L."/>
            <person name="Ngo R."/>
            <person name="Nguyen L."/>
            <person name="Nguyen N."/>
            <person name="Okwuonu G."/>
            <person name="Ongeri F."/>
            <person name="Palculict T."/>
            <person name="Patil S."/>
            <person name="Petrosino J."/>
            <person name="Pham C."/>
            <person name="Pham P."/>
            <person name="Pu L.-L."/>
            <person name="Qin X."/>
            <person name="Qu J."/>
            <person name="Reid J."/>
            <person name="Ross M."/>
            <person name="Ruth R."/>
            <person name="Saada N."/>
            <person name="San Lucas F."/>
            <person name="Santibanez J."/>
            <person name="Shang Y."/>
            <person name="Simmons D."/>
            <person name="Song X.-Z."/>
            <person name="Tang L.-Y."/>
            <person name="Thornton R."/>
            <person name="Warren J."/>
            <person name="Weissenberger G."/>
            <person name="Wilczek-Boney K."/>
            <person name="Worley K."/>
            <person name="Youmans B."/>
            <person name="Zhang J."/>
            <person name="Zhang L."/>
            <person name="Zhao Z."/>
            <person name="Zhou C."/>
            <person name="Zhu D."/>
            <person name="Zhu Y."/>
        </authorList>
    </citation>
    <scope>NUCLEOTIDE SEQUENCE [LARGE SCALE GENOMIC DNA]</scope>
    <source>
        <strain evidence="7 8">F0333</strain>
    </source>
</reference>
<evidence type="ECO:0000256" key="3">
    <source>
        <dbReference type="ARBA" id="ARBA00022989"/>
    </source>
</evidence>
<evidence type="ECO:0000256" key="6">
    <source>
        <dbReference type="SAM" id="Phobius"/>
    </source>
</evidence>
<evidence type="ECO:0000256" key="2">
    <source>
        <dbReference type="ARBA" id="ARBA00022692"/>
    </source>
</evidence>
<dbReference type="CDD" id="cd16914">
    <property type="entry name" value="EcfT"/>
    <property type="match status" value="1"/>
</dbReference>
<evidence type="ECO:0000256" key="5">
    <source>
        <dbReference type="SAM" id="MobiDB-lite"/>
    </source>
</evidence>
<dbReference type="HOGENOM" id="CLU_899025_0_0_11"/>
<dbReference type="Proteomes" id="UP000013015">
    <property type="component" value="Unassembled WGS sequence"/>
</dbReference>
<gene>
    <name evidence="7" type="ORF">HMPREF9004_1617</name>
</gene>
<dbReference type="eggNOG" id="COG0619">
    <property type="taxonomic scope" value="Bacteria"/>
</dbReference>
<comment type="subcellular location">
    <subcellularLocation>
        <location evidence="1">Membrane</location>
        <topology evidence="1">Multi-pass membrane protein</topology>
    </subcellularLocation>
</comment>
<feature type="transmembrane region" description="Helical" evidence="6">
    <location>
        <begin position="105"/>
        <end position="128"/>
    </location>
</feature>
<dbReference type="PANTHER" id="PTHR33514">
    <property type="entry name" value="PROTEIN ABCI12, CHLOROPLASTIC"/>
    <property type="match status" value="1"/>
</dbReference>
<dbReference type="Pfam" id="PF02361">
    <property type="entry name" value="CbiQ"/>
    <property type="match status" value="1"/>
</dbReference>
<keyword evidence="3 6" id="KW-1133">Transmembrane helix</keyword>
<dbReference type="InterPro" id="IPR003339">
    <property type="entry name" value="ABC/ECF_trnsptr_transmembrane"/>
</dbReference>
<dbReference type="PANTHER" id="PTHR33514:SF13">
    <property type="entry name" value="PROTEIN ABCI12, CHLOROPLASTIC"/>
    <property type="match status" value="1"/>
</dbReference>
<accession>N6X2Q5</accession>
<dbReference type="PATRIC" id="fig|888050.3.peg.1553"/>
<keyword evidence="2 6" id="KW-0812">Transmembrane</keyword>
<feature type="region of interest" description="Disordered" evidence="5">
    <location>
        <begin position="15"/>
        <end position="40"/>
    </location>
</feature>
<protein>
    <submittedName>
        <fullName evidence="7">Cobalt ABC superfamily ATP binding cassette transporter</fullName>
    </submittedName>
</protein>
<name>N6X2Q5_9ACTO</name>
<keyword evidence="8" id="KW-1185">Reference proteome</keyword>
<comment type="caution">
    <text evidence="7">The sequence shown here is derived from an EMBL/GenBank/DDBJ whole genome shotgun (WGS) entry which is preliminary data.</text>
</comment>
<evidence type="ECO:0000313" key="7">
    <source>
        <dbReference type="EMBL" id="ENO17707.1"/>
    </source>
</evidence>
<dbReference type="EMBL" id="AQHZ01000024">
    <property type="protein sequence ID" value="ENO17707.1"/>
    <property type="molecule type" value="Genomic_DNA"/>
</dbReference>
<feature type="transmembrane region" description="Helical" evidence="6">
    <location>
        <begin position="79"/>
        <end position="98"/>
    </location>
</feature>
<feature type="transmembrane region" description="Helical" evidence="6">
    <location>
        <begin position="148"/>
        <end position="171"/>
    </location>
</feature>
<keyword evidence="4 6" id="KW-0472">Membrane</keyword>
<evidence type="ECO:0000256" key="4">
    <source>
        <dbReference type="ARBA" id="ARBA00023136"/>
    </source>
</evidence>
<dbReference type="GO" id="GO:0005886">
    <property type="term" value="C:plasma membrane"/>
    <property type="evidence" value="ECO:0007669"/>
    <property type="project" value="TreeGrafter"/>
</dbReference>